<dbReference type="PROSITE" id="PS51819">
    <property type="entry name" value="VOC"/>
    <property type="match status" value="1"/>
</dbReference>
<dbReference type="KEGG" id="upv:EJN92_07225"/>
<dbReference type="OrthoDB" id="9813630at2"/>
<evidence type="ECO:0000313" key="2">
    <source>
        <dbReference type="EMBL" id="AZP11807.1"/>
    </source>
</evidence>
<feature type="domain" description="VOC" evidence="1">
    <location>
        <begin position="5"/>
        <end position="119"/>
    </location>
</feature>
<dbReference type="Proteomes" id="UP000275663">
    <property type="component" value="Chromosome"/>
</dbReference>
<name>A0A3Q9BPZ5_9BURK</name>
<dbReference type="SUPFAM" id="SSF54593">
    <property type="entry name" value="Glyoxalase/Bleomycin resistance protein/Dihydroxybiphenyl dioxygenase"/>
    <property type="match status" value="1"/>
</dbReference>
<dbReference type="Gene3D" id="3.10.180.10">
    <property type="entry name" value="2,3-Dihydroxybiphenyl 1,2-Dioxygenase, domain 1"/>
    <property type="match status" value="1"/>
</dbReference>
<protein>
    <submittedName>
        <fullName evidence="2">Glyoxalase</fullName>
    </submittedName>
</protein>
<dbReference type="PANTHER" id="PTHR39175">
    <property type="entry name" value="FAMILY PROTEIN, PUTATIVE (AFU_ORTHOLOGUE AFUA_3G15060)-RELATED"/>
    <property type="match status" value="1"/>
</dbReference>
<dbReference type="InterPro" id="IPR037523">
    <property type="entry name" value="VOC_core"/>
</dbReference>
<dbReference type="Pfam" id="PF00903">
    <property type="entry name" value="Glyoxalase"/>
    <property type="match status" value="1"/>
</dbReference>
<keyword evidence="3" id="KW-1185">Reference proteome</keyword>
<dbReference type="EMBL" id="CP034464">
    <property type="protein sequence ID" value="AZP11807.1"/>
    <property type="molecule type" value="Genomic_DNA"/>
</dbReference>
<evidence type="ECO:0000313" key="3">
    <source>
        <dbReference type="Proteomes" id="UP000275663"/>
    </source>
</evidence>
<dbReference type="PANTHER" id="PTHR39175:SF1">
    <property type="entry name" value="FAMILY PROTEIN, PUTATIVE (AFU_ORTHOLOGUE AFUA_3G15060)-RELATED"/>
    <property type="match status" value="1"/>
</dbReference>
<dbReference type="AlphaFoldDB" id="A0A3Q9BPZ5"/>
<dbReference type="RefSeq" id="WP_126127189.1">
    <property type="nucleotide sequence ID" value="NZ_CP034464.1"/>
</dbReference>
<reference evidence="2 3" key="1">
    <citation type="journal article" date="2011" name="Int. J. Syst. Evol. Microbiol.">
        <title>Description of Undibacterium oligocarboniphilum sp. nov., isolated from purified water, and Undibacterium pigrum strain CCUG 49012 as the type strain of Undibacterium parvum sp. nov., and emended descriptions of the genus Undibacterium and the species Undibacterium pigrum.</title>
        <authorList>
            <person name="Eder W."/>
            <person name="Wanner G."/>
            <person name="Ludwig W."/>
            <person name="Busse H.J."/>
            <person name="Ziemke-Kageler F."/>
            <person name="Lang E."/>
        </authorList>
    </citation>
    <scope>NUCLEOTIDE SEQUENCE [LARGE SCALE GENOMIC DNA]</scope>
    <source>
        <strain evidence="2 3">DSM 23061</strain>
    </source>
</reference>
<gene>
    <name evidence="2" type="ORF">EJN92_07225</name>
</gene>
<accession>A0A3Q9BPZ5</accession>
<organism evidence="2 3">
    <name type="scientific">Undibacterium parvum</name>
    <dbReference type="NCBI Taxonomy" id="401471"/>
    <lineage>
        <taxon>Bacteria</taxon>
        <taxon>Pseudomonadati</taxon>
        <taxon>Pseudomonadota</taxon>
        <taxon>Betaproteobacteria</taxon>
        <taxon>Burkholderiales</taxon>
        <taxon>Oxalobacteraceae</taxon>
        <taxon>Undibacterium</taxon>
    </lineage>
</organism>
<proteinExistence type="predicted"/>
<dbReference type="InterPro" id="IPR004360">
    <property type="entry name" value="Glyas_Fos-R_dOase_dom"/>
</dbReference>
<sequence>MQVIELDHVQIAIPVGGEELAREFYAGILGMLELPKPVLMQLRGGAWFACGDRQIHLGAEVNFQPAKKAHPAFIVRDLDALCTLLRAAGYAVLKNEELPEVRRVFTEDPFGNRIELIQSKYVA</sequence>
<evidence type="ECO:0000259" key="1">
    <source>
        <dbReference type="PROSITE" id="PS51819"/>
    </source>
</evidence>
<dbReference type="InterPro" id="IPR029068">
    <property type="entry name" value="Glyas_Bleomycin-R_OHBP_Dase"/>
</dbReference>